<keyword evidence="3" id="KW-1185">Reference proteome</keyword>
<keyword evidence="1" id="KW-0472">Membrane</keyword>
<evidence type="ECO:0000256" key="1">
    <source>
        <dbReference type="SAM" id="Phobius"/>
    </source>
</evidence>
<protein>
    <submittedName>
        <fullName evidence="2">Uncharacterized protein</fullName>
    </submittedName>
</protein>
<accession>A0ABS4XGK1</accession>
<reference evidence="2 3" key="1">
    <citation type="submission" date="2021-03" db="EMBL/GenBank/DDBJ databases">
        <title>Sequencing the genomes of 1000 actinobacteria strains.</title>
        <authorList>
            <person name="Klenk H.-P."/>
        </authorList>
    </citation>
    <scope>NUCLEOTIDE SEQUENCE [LARGE SCALE GENOMIC DNA]</scope>
    <source>
        <strain evidence="2 3">DSM 15797</strain>
    </source>
</reference>
<keyword evidence="1" id="KW-1133">Transmembrane helix</keyword>
<organism evidence="2 3">
    <name type="scientific">Paeniglutamicibacter kerguelensis</name>
    <dbReference type="NCBI Taxonomy" id="254788"/>
    <lineage>
        <taxon>Bacteria</taxon>
        <taxon>Bacillati</taxon>
        <taxon>Actinomycetota</taxon>
        <taxon>Actinomycetes</taxon>
        <taxon>Micrococcales</taxon>
        <taxon>Micrococcaceae</taxon>
        <taxon>Paeniglutamicibacter</taxon>
    </lineage>
</organism>
<sequence>MRTIPAREVQVVKRSSDWFAPKSGPWVDVDIDGTPVRLEHGMFNARDLSVGNKIAVVVDPADQNHVVAVGGPGAWDDTTSDWVITAVFAGVAAAFFSFLVAAFFLGPEIEAWENRRYAAWQEKRGASHGPR</sequence>
<evidence type="ECO:0000313" key="2">
    <source>
        <dbReference type="EMBL" id="MBP2386829.1"/>
    </source>
</evidence>
<dbReference type="Proteomes" id="UP001296993">
    <property type="component" value="Unassembled WGS sequence"/>
</dbReference>
<dbReference type="RefSeq" id="WP_209998216.1">
    <property type="nucleotide sequence ID" value="NZ_BAAAJY010000010.1"/>
</dbReference>
<evidence type="ECO:0000313" key="3">
    <source>
        <dbReference type="Proteomes" id="UP001296993"/>
    </source>
</evidence>
<feature type="transmembrane region" description="Helical" evidence="1">
    <location>
        <begin position="82"/>
        <end position="106"/>
    </location>
</feature>
<comment type="caution">
    <text evidence="2">The sequence shown here is derived from an EMBL/GenBank/DDBJ whole genome shotgun (WGS) entry which is preliminary data.</text>
</comment>
<keyword evidence="1" id="KW-0812">Transmembrane</keyword>
<proteinExistence type="predicted"/>
<gene>
    <name evidence="2" type="ORF">JOF47_002340</name>
</gene>
<dbReference type="EMBL" id="JAGIOF010000001">
    <property type="protein sequence ID" value="MBP2386829.1"/>
    <property type="molecule type" value="Genomic_DNA"/>
</dbReference>
<name>A0ABS4XGK1_9MICC</name>